<reference evidence="2" key="1">
    <citation type="submission" date="2020-11" db="EMBL/GenBank/DDBJ databases">
        <authorList>
            <person name="Tran Van P."/>
        </authorList>
    </citation>
    <scope>NUCLEOTIDE SEQUENCE</scope>
</reference>
<proteinExistence type="predicted"/>
<dbReference type="SUPFAM" id="SSF49265">
    <property type="entry name" value="Fibronectin type III"/>
    <property type="match status" value="1"/>
</dbReference>
<evidence type="ECO:0000313" key="2">
    <source>
        <dbReference type="EMBL" id="CAD7645261.1"/>
    </source>
</evidence>
<evidence type="ECO:0000313" key="3">
    <source>
        <dbReference type="Proteomes" id="UP000759131"/>
    </source>
</evidence>
<accession>A0A7R9LP56</accession>
<name>A0A7R9LP56_9ACAR</name>
<dbReference type="Gene3D" id="2.60.40.10">
    <property type="entry name" value="Immunoglobulins"/>
    <property type="match status" value="1"/>
</dbReference>
<dbReference type="Proteomes" id="UP000759131">
    <property type="component" value="Unassembled WGS sequence"/>
</dbReference>
<protein>
    <submittedName>
        <fullName evidence="2">Uncharacterized protein</fullName>
    </submittedName>
</protein>
<gene>
    <name evidence="2" type="ORF">OSB1V03_LOCUS20422</name>
</gene>
<evidence type="ECO:0000256" key="1">
    <source>
        <dbReference type="SAM" id="MobiDB-lite"/>
    </source>
</evidence>
<dbReference type="InterPro" id="IPR036116">
    <property type="entry name" value="FN3_sf"/>
</dbReference>
<keyword evidence="3" id="KW-1185">Reference proteome</keyword>
<dbReference type="AlphaFoldDB" id="A0A7R9LP56"/>
<feature type="region of interest" description="Disordered" evidence="1">
    <location>
        <begin position="1"/>
        <end position="21"/>
    </location>
</feature>
<dbReference type="EMBL" id="CAJPIZ010033653">
    <property type="protein sequence ID" value="CAG2120475.1"/>
    <property type="molecule type" value="Genomic_DNA"/>
</dbReference>
<sequence length="202" mass="22681">MAKHSTEPSQSVPPYTVPNKPALDGLRVTTASADNILLEWPNGTAGANGTYRVDVRQIFDYGRDMNDAIVDKRSCHMNGAPNVLNLDEQRKCRLRADKSGQWLVFYYMGHDPHLDGFGTLITKYNFVQQLSRDINNDTTVIPYDPPIYHTVEDKVTMVIPGASTWANITKLRQFTSYYIILKACNGTDCKDIAHVKTKTLPS</sequence>
<feature type="non-terminal residue" evidence="2">
    <location>
        <position position="202"/>
    </location>
</feature>
<organism evidence="2">
    <name type="scientific">Medioppia subpectinata</name>
    <dbReference type="NCBI Taxonomy" id="1979941"/>
    <lineage>
        <taxon>Eukaryota</taxon>
        <taxon>Metazoa</taxon>
        <taxon>Ecdysozoa</taxon>
        <taxon>Arthropoda</taxon>
        <taxon>Chelicerata</taxon>
        <taxon>Arachnida</taxon>
        <taxon>Acari</taxon>
        <taxon>Acariformes</taxon>
        <taxon>Sarcoptiformes</taxon>
        <taxon>Oribatida</taxon>
        <taxon>Brachypylina</taxon>
        <taxon>Oppioidea</taxon>
        <taxon>Oppiidae</taxon>
        <taxon>Medioppia</taxon>
    </lineage>
</organism>
<dbReference type="InterPro" id="IPR013783">
    <property type="entry name" value="Ig-like_fold"/>
</dbReference>
<dbReference type="EMBL" id="OC888228">
    <property type="protein sequence ID" value="CAD7645261.1"/>
    <property type="molecule type" value="Genomic_DNA"/>
</dbReference>